<dbReference type="SUPFAM" id="SSF47336">
    <property type="entry name" value="ACP-like"/>
    <property type="match status" value="4"/>
</dbReference>
<evidence type="ECO:0000256" key="7">
    <source>
        <dbReference type="SAM" id="MobiDB-lite"/>
    </source>
</evidence>
<dbReference type="GO" id="GO:0005737">
    <property type="term" value="C:cytoplasm"/>
    <property type="evidence" value="ECO:0007669"/>
    <property type="project" value="TreeGrafter"/>
</dbReference>
<feature type="region of interest" description="Disordered" evidence="7">
    <location>
        <begin position="4197"/>
        <end position="4221"/>
    </location>
</feature>
<evidence type="ECO:0000256" key="2">
    <source>
        <dbReference type="ARBA" id="ARBA00006432"/>
    </source>
</evidence>
<dbReference type="GO" id="GO:0031177">
    <property type="term" value="F:phosphopantetheine binding"/>
    <property type="evidence" value="ECO:0007669"/>
    <property type="project" value="InterPro"/>
</dbReference>
<dbReference type="InterPro" id="IPR042099">
    <property type="entry name" value="ANL_N_sf"/>
</dbReference>
<dbReference type="SMART" id="SM00823">
    <property type="entry name" value="PKS_PP"/>
    <property type="match status" value="4"/>
</dbReference>
<feature type="region of interest" description="Disordered" evidence="7">
    <location>
        <begin position="2705"/>
        <end position="2741"/>
    </location>
</feature>
<feature type="compositionally biased region" description="Low complexity" evidence="7">
    <location>
        <begin position="2716"/>
        <end position="2725"/>
    </location>
</feature>
<dbReference type="InterPro" id="IPR025110">
    <property type="entry name" value="AMP-bd_C"/>
</dbReference>
<dbReference type="PANTHER" id="PTHR45527">
    <property type="entry name" value="NONRIBOSOMAL PEPTIDE SYNTHETASE"/>
    <property type="match status" value="1"/>
</dbReference>
<dbReference type="GO" id="GO:0017000">
    <property type="term" value="P:antibiotic biosynthetic process"/>
    <property type="evidence" value="ECO:0007669"/>
    <property type="project" value="UniProtKB-KW"/>
</dbReference>
<dbReference type="Gene3D" id="3.40.50.12780">
    <property type="entry name" value="N-terminal domain of ligase-like"/>
    <property type="match status" value="1"/>
</dbReference>
<dbReference type="PANTHER" id="PTHR45527:SF1">
    <property type="entry name" value="FATTY ACID SYNTHASE"/>
    <property type="match status" value="1"/>
</dbReference>
<dbReference type="Gene3D" id="3.40.50.980">
    <property type="match status" value="6"/>
</dbReference>
<keyword evidence="4" id="KW-0597">Phosphoprotein</keyword>
<dbReference type="Proteomes" id="UP000317422">
    <property type="component" value="Unassembled WGS sequence"/>
</dbReference>
<dbReference type="NCBIfam" id="TIGR01733">
    <property type="entry name" value="AA-adenyl-dom"/>
    <property type="match status" value="4"/>
</dbReference>
<dbReference type="Gene3D" id="3.30.559.10">
    <property type="entry name" value="Chloramphenicol acetyltransferase-like domain"/>
    <property type="match status" value="5"/>
</dbReference>
<dbReference type="InterPro" id="IPR000873">
    <property type="entry name" value="AMP-dep_synth/lig_dom"/>
</dbReference>
<comment type="similarity">
    <text evidence="2">Belongs to the ATP-dependent AMP-binding enzyme family.</text>
</comment>
<dbReference type="Gene3D" id="3.30.559.30">
    <property type="entry name" value="Nonribosomal peptide synthetase, condensation domain"/>
    <property type="match status" value="5"/>
</dbReference>
<feature type="domain" description="Carrier" evidence="8">
    <location>
        <begin position="4588"/>
        <end position="4663"/>
    </location>
</feature>
<feature type="compositionally biased region" description="Polar residues" evidence="7">
    <location>
        <begin position="1874"/>
        <end position="1886"/>
    </location>
</feature>
<keyword evidence="3" id="KW-0596">Phosphopantetheine</keyword>
<dbReference type="GO" id="GO:0044550">
    <property type="term" value="P:secondary metabolite biosynthetic process"/>
    <property type="evidence" value="ECO:0007669"/>
    <property type="project" value="UniProtKB-ARBA"/>
</dbReference>
<evidence type="ECO:0000313" key="9">
    <source>
        <dbReference type="EMBL" id="TQN27789.1"/>
    </source>
</evidence>
<dbReference type="InterPro" id="IPR010071">
    <property type="entry name" value="AA_adenyl_dom"/>
</dbReference>
<dbReference type="InterPro" id="IPR020806">
    <property type="entry name" value="PKS_PP-bd"/>
</dbReference>
<dbReference type="EMBL" id="VFQC01000003">
    <property type="protein sequence ID" value="TQN27789.1"/>
    <property type="molecule type" value="Genomic_DNA"/>
</dbReference>
<dbReference type="GO" id="GO:0008610">
    <property type="term" value="P:lipid biosynthetic process"/>
    <property type="evidence" value="ECO:0007669"/>
    <property type="project" value="UniProtKB-ARBA"/>
</dbReference>
<dbReference type="Pfam" id="PF13193">
    <property type="entry name" value="AMP-binding_C"/>
    <property type="match status" value="4"/>
</dbReference>
<dbReference type="FunFam" id="3.40.50.12780:FF:000012">
    <property type="entry name" value="Non-ribosomal peptide synthetase"/>
    <property type="match status" value="1"/>
</dbReference>
<evidence type="ECO:0000259" key="8">
    <source>
        <dbReference type="PROSITE" id="PS50075"/>
    </source>
</evidence>
<evidence type="ECO:0000256" key="4">
    <source>
        <dbReference type="ARBA" id="ARBA00022553"/>
    </source>
</evidence>
<dbReference type="PROSITE" id="PS50075">
    <property type="entry name" value="CARRIER"/>
    <property type="match status" value="4"/>
</dbReference>
<dbReference type="NCBIfam" id="TIGR01720">
    <property type="entry name" value="NRPS-para261"/>
    <property type="match status" value="2"/>
</dbReference>
<dbReference type="FunFam" id="3.30.300.30:FF:000010">
    <property type="entry name" value="Enterobactin synthetase component F"/>
    <property type="match status" value="2"/>
</dbReference>
<evidence type="ECO:0000313" key="10">
    <source>
        <dbReference type="Proteomes" id="UP000317422"/>
    </source>
</evidence>
<feature type="domain" description="Carrier" evidence="8">
    <location>
        <begin position="3076"/>
        <end position="3150"/>
    </location>
</feature>
<evidence type="ECO:0000256" key="6">
    <source>
        <dbReference type="ARBA" id="ARBA00023194"/>
    </source>
</evidence>
<dbReference type="FunFam" id="2.30.38.10:FF:000001">
    <property type="entry name" value="Non-ribosomal peptide synthetase PvdI"/>
    <property type="match status" value="3"/>
</dbReference>
<dbReference type="InterPro" id="IPR045851">
    <property type="entry name" value="AMP-bd_C_sf"/>
</dbReference>
<feature type="compositionally biased region" description="Low complexity" evidence="7">
    <location>
        <begin position="512"/>
        <end position="524"/>
    </location>
</feature>
<dbReference type="InterPro" id="IPR006162">
    <property type="entry name" value="Ppantetheine_attach_site"/>
</dbReference>
<proteinExistence type="inferred from homology"/>
<dbReference type="CDD" id="cd19534">
    <property type="entry name" value="E_NRPS"/>
    <property type="match status" value="2"/>
</dbReference>
<dbReference type="Gene3D" id="2.30.38.10">
    <property type="entry name" value="Luciferase, Domain 3"/>
    <property type="match status" value="3"/>
</dbReference>
<dbReference type="CDD" id="cd12117">
    <property type="entry name" value="A_NRPS_Srf_like"/>
    <property type="match status" value="3"/>
</dbReference>
<dbReference type="InterPro" id="IPR010060">
    <property type="entry name" value="NRPS_synth"/>
</dbReference>
<name>A0A543N7I0_9ACTN</name>
<dbReference type="FunFam" id="1.10.1200.10:FF:000005">
    <property type="entry name" value="Nonribosomal peptide synthetase 1"/>
    <property type="match status" value="2"/>
</dbReference>
<dbReference type="Pfam" id="PF00501">
    <property type="entry name" value="AMP-binding"/>
    <property type="match status" value="4"/>
</dbReference>
<comment type="cofactor">
    <cofactor evidence="1">
        <name>pantetheine 4'-phosphate</name>
        <dbReference type="ChEBI" id="CHEBI:47942"/>
    </cofactor>
</comment>
<dbReference type="Gene3D" id="3.30.300.30">
    <property type="match status" value="4"/>
</dbReference>
<dbReference type="SUPFAM" id="SSF56801">
    <property type="entry name" value="Acetyl-CoA synthetase-like"/>
    <property type="match status" value="4"/>
</dbReference>
<sequence>MPSAHHQQRATAGTPRVGSDPGTVVALFLRQAEASPDTAAVTGPGGELTYAELEDRSARLAGRLRDNGVGPESQVALLLERGAHTVVAMLAVLRAGGAYVPVHDAFPPERVRALLEETGAACVLTDPASSPRLPDQCPAPVLDTGTVHQQAPAHTPRAADAALPGQLAYTMFTSGSTGRPKGVAVTHRDVVQLAADHRWSAHERVLFHSSHAFDAATYEVWVPLLNGGTVVVAPPGRLDTAGLRRLVREHHPHAAFVTASLFTLFAGEGPACFSGMREVTTGGEAANIPAVRRVRDACPGLVVANGYGPTETTTFATHHRFRADLADGDPAPIGTGLDGARLRVLDSGMRPVPSGGTGELYVGGPGVARGYLGRAGLTAERFVADPFVSGERMYRTGDLVRWGADGELEFVGRSDSQVKIRGFRIEPGEVEAALAALPGVGDAAVTVRPAPSGVRRLLGYVTADPGAPDPDPGELREALTQRLPDYMVPAAVTVLGAMPLNANGKTDHAALPDPTGPAGDTTPPRDATERVVTEVFAEVLGTDRVGVHDDFFDLGGDSIVALRALSRIAERLGAAPDQRTLFRDRTAAALAAAGMGEAGGTITPADRGGRLPLSFAQRRLWFLDRYDTASVEYYTGTAHRMRGPLDTGALARALERLALRHETLRTRFAEVDGEPEQRVVAPRDHTLALETTDLSHLPAEQRDRKLDEALLAEVETPFDLENGPVFRAGLFTLAAEDHVLVLSVHHIASDGWSLRVLARDLGELYRVEAATDGARPDLPELDIQYADFAAHEQHAWDPGAVADRVAYWRRQLHDVPPLALPTDHPRPDTRTTAGAVLTFDLPEEDTAALRELGRQRGTTLFVTLAAAVQLLLANQSGSRDVALGVATAGRSHRQVEDLIGFFVNTLVLRSRLDGGATVGSFVDDVRTTVLDAFDNELPFDRLVDALDVERDPSRTPLFQAMMVLQNASTEEVELPGLDTTEVALPRTSSLFDLVFEFEERGGGLRGTVEFNTDLFRRDTVARLAERFRRLVTTITDRPHQRLAALEPLAGAEREAVLERCGSGPAGPAETVVARFARRAEHTPHAVAVTGTGGDLTYAELAQRSHLLAGELAARGVTSASPVMLVTERGAHTVVAMLAVLRAGGAYVPVHPGDPAERVRLLAGETGAAAVVTDRDRVEHAAGAGGLPTVILEPGGTVAGTTGAAPTTGAGHHHGAVAPGSAAYTMFTSGSTGVPKGVVVSHESIVRLAADHRWSAHERVLFHSSHAFDAATYEVWVPLLTGGTVVVAPPGQLDADTFAEVTTASGVTAAFLTSALFNLLATQDPSCFAGLREVLTGGEAANPHALRRVAEAAPRTRLHNIYGPTEMTTFSTVHPVADAEDIPDTLPIGGPLDGTRTYVLDAFLRPVPTGVVGELHIGGAGMARGYLGRARVTAERFVADPFTVGERMYRTGDLVRWTPQGELEFVGRADAQVKIRGFRIEPGEVEAALLRLPDVAEAAVTVVTAASGGRQLAGYVVERDNQRPVGVERVRAALAEELPEYMVPASLTALDALPLTPNGKTDYRALPVPEWDAVGEDYQPPRSETERVLAEVFASVLGVSRVGVFDGFFALGGDSILSIQVVARARRQGVVVTSRDVFARPTVAGLAEAARWEETEAAASGPVSGPVAATPIVSWFFASHTVAPDHFNMSVSLELEPGADAGTTAEAVAALAEHHDMLRLRADDQQQMRIAEPAPDAVAFTTLDLSQAGEAERAQRTDAEIRRAQASLDLANGPVLRAVFVDAGADAAPRLVLVAHHLVVDGVSWRILLADLTRAYRQREAGRPVDLGPRSTPFPVWARELARMVEAGDFDDETDHWTTSTAGAEPEVPRDHDTTGNGPMSSQDTVSVTLPSGTARALLRTVPDGFRVRVDEALLAALARVVGDWSEAPRVVVDMESHGRAEELAGVDLSRTVGWFTSMFPVGLGVAPSWEEQLRTTKEEVRSVPRTGLGFGALRYLGSPGQREALAGVPTPAVSFNYLGRFDTASDGDAPYTSLTLNPGGEYAPAEERPHVLDVVGWQEGDGITLDWMFSRDIHDPETVRRLAGEFVSAVEELVSWCLSAGSGGVVPSDFPLAGLDQAGVDRVAGSGSGVADVYALTPMQQGMVFHSLLEPDSNAYVEQVVVEVEGVSDTAALARAWQRVVDATPVLRTSIAWPDSGTPVQVVHTGAELPVTRLDWRSRDTDERSAALSALLAEDEAAGVDLQRVPLVRVVLVRVSDTRVVMVWTFHHVLADGWSLPLVVQDVFAAYRGLPVGERMPFREYVSWLSGRDAEAGLSYWRGVLSGVDEPTPLPYDRTPDQVRAARSSARVERVVPAEAAADVREFTRSQGVTVNAVVQGAWALVLSAYSGRDDVVFGATTSGRPAELAGVESAVGLFINTLPVRVRVDPSATAADWLTRVNTSLVEARQYEYLPLSRVQASSDMPGETPLFDSLVVFENYPVDQEAAAEHGLRVESVTAHEATNYPLTVVAYGGETIELQLKYDPDLFDTATAEAVLARLAATVEHLVSDPQRPIVRVPLCEPDEERRALALGSGQPAGDGRTLPQLFAHHARNTPHAPALVLEHEEWSYAELDARAHALARYLRGQGIGRGHTVGVALKRGLDLVTALLGTMKAGAAYLPIDPDYPAERQRFVVTDAAVPVILTDDGWCDGLPEGPRLLTVAAALAGDPGGEEPPDDGAAGPDDAAYTIHTSGSTGKPKGTVVPHRGVSELAATMAHRFGTTPDFRVLQLASPSFDASVMEVLMAFGAGAALAVPPAGPLVGEDLADVLTRYRVSLTIIPPSLLASVPEGDYPDLRTLVVGAEACSAELVDRWAPGRRMVNAYGPTEATIAASLSDPLAVGRTPGIGRPVQGARTYVLDVFLRPVPTGVVGELHIGGAGVGRGYLGRAGLTAERFVADPFVSGERMYRTGDLVRWGADGELEFVGRADSQVKIRGFRIEPGEVEAALAALPGVRQAAALAREDTPGVRTLVGYVAGEDGTAPDPAELRSRLSSSLPSHMVPAAVVVLDALPLTPNGKTDYRALPVPEWDAAGDDYQPPRSEVERVLAEVFASVLGVSRVGVFDGFFALGGDSILSIQVVARARRAGVVVTSRDVFARPTVAELARAAHWEESGQTPVTGPVSGPVAATPIVSWFFASHTVDPDHFTMSVSLELEPGADAGTTAEAVAALAEHHDMLRLRVTRGHGGAPELTIAETHDPARLVDHVDATAAREDTDTLTRHHRDRLNGAIDLANGPVLRAVFVDAGADAAPRLVLVAHHLVVDGVSWRVLLSDLTRAYRQREAGRPVDLGEKSTPFPVWARELARLVHEGVFDDETDYWNDTTAGADPRIPVDTPGGSNLVATEDTVSVRVPAETTRALLFEVAESFRIRVDEALLAVFGRVVCGWSGAQRTIVDVEGHGREDVVPGVDVSRTVGWFTSMFPVVVSSAGDWDSQLKHTKEGLRSVPRRGLGFGALRYLGSPGQREALAGVPAPAVSFNYLGRFDTASDGDAPYTSLTLDSSESPDETRAHLLDVVARVDADEQLVLDWAFSDTTHDPETVRRLAGEFVSAVEELVSWCLSAGSGGVVPSDFPLAGLDQAGVDRVAGSGSGVADVYALTPMQQGMVFHSLLEPDSNAYVEQVVVEVEGVSDTAALARAWQRVVDATPVLRTSIAWPGSGDPVQVVHRDVTVPVEEKDWRDRSPDQRDAALSALLAEDEAAGVDLQRVPLVRVVLVRVSDTRVVMVWTFHHVLADGWSLPLVVQDVFAAYRGAPVGERMPFREYVSWLSGRDAEAGLSYWRGVLSGVQDRTPLPYDRVPRDVRSASSSARVEHALPDGVAADVREFTRAQGVTVNAVVQGAWALVLSAYSGRDDVVFGATTSGRPAELAGVESAVGLFINTLPVRVRVDPPATAADWLGTIQEEQAAARGHDHVSLARIQNEAGLSGGAPLFDSLVVFENYPVDQEAAAEHGLRVESVTGNDATNYPLTLSAYAADDIRFLLGHDPELFDTATARRLLADLERIIASLTGDPDRPLGRVAGADPREAAGFAHGHPLASPEEPVTEVFARQARRTPDSTAVVGPDGQGWSYAELDTRSESVAELLRSRGVGHDSRVVLLMPRSAELVAAMLGVLRTGAAYVPVHDSAPEERVAELARGAGATVAVTDPDRTGRFTEAPELDLVTYGPGADPRPVSATPAAPPAPPPGRVPAGAAAYTMFTSGSTGVPKGVVVEHRNVTALAADHRWSAHERVLFHSPHAFDAATYEVWVPLLNGGTVVVAPDSDLSPDTVRASAAKDGVTAAFVTTSLFNLLAHQDPECFAGLREVWNGGEAADPEACARVARACPDTAVVNAYGPTETTTFATCAPMTDEDTPGGTPPIGRPLDGTRCYVLDPALRRVPAGATGELYLAGAGNARGYEGQPGLTAERFVADPFTPGARLYRTGDAARWDADGQLEFRGRLDDQVKIRGHRIELGEVENALARCAGVAQAAAAVVERPSGGRALAAYLTPADGHDPAPESVTGELSRTLPAYMVPAVVTVLPELPLTRNRKVDRRALPEPAWAHGGDGPAHEEPETVTEEVIADTWCRVLNQDRVGRADNFFDMGGDSVTNIRVVAELGDTLGVTVPTRTLFDHQTLREYAAAVEDLLLEQLAT</sequence>
<feature type="region of interest" description="Disordered" evidence="7">
    <location>
        <begin position="1849"/>
        <end position="1886"/>
    </location>
</feature>
<dbReference type="Gene3D" id="1.10.1200.10">
    <property type="entry name" value="ACP-like"/>
    <property type="match status" value="4"/>
</dbReference>
<dbReference type="PROSITE" id="PS00012">
    <property type="entry name" value="PHOSPHOPANTETHEINE"/>
    <property type="match status" value="3"/>
</dbReference>
<dbReference type="FunFam" id="3.40.50.980:FF:000001">
    <property type="entry name" value="Non-ribosomal peptide synthetase"/>
    <property type="match status" value="2"/>
</dbReference>
<keyword evidence="5" id="KW-0677">Repeat</keyword>
<evidence type="ECO:0000256" key="1">
    <source>
        <dbReference type="ARBA" id="ARBA00001957"/>
    </source>
</evidence>
<dbReference type="Pfam" id="PF00668">
    <property type="entry name" value="Condensation"/>
    <property type="match status" value="5"/>
</dbReference>
<comment type="caution">
    <text evidence="9">The sequence shown here is derived from an EMBL/GenBank/DDBJ whole genome shotgun (WGS) entry which is preliminary data.</text>
</comment>
<feature type="domain" description="Carrier" evidence="8">
    <location>
        <begin position="1579"/>
        <end position="1653"/>
    </location>
</feature>
<feature type="region of interest" description="Disordered" evidence="7">
    <location>
        <begin position="505"/>
        <end position="526"/>
    </location>
</feature>
<dbReference type="InterPro" id="IPR036736">
    <property type="entry name" value="ACP-like_sf"/>
</dbReference>
<dbReference type="InterPro" id="IPR001242">
    <property type="entry name" value="Condensation_dom"/>
</dbReference>
<dbReference type="GO" id="GO:0003824">
    <property type="term" value="F:catalytic activity"/>
    <property type="evidence" value="ECO:0007669"/>
    <property type="project" value="InterPro"/>
</dbReference>
<dbReference type="RefSeq" id="WP_141926202.1">
    <property type="nucleotide sequence ID" value="NZ_VFQC01000003.1"/>
</dbReference>
<reference evidence="9 10" key="1">
    <citation type="submission" date="2019-06" db="EMBL/GenBank/DDBJ databases">
        <title>Sequencing the genomes of 1000 actinobacteria strains.</title>
        <authorList>
            <person name="Klenk H.-P."/>
        </authorList>
    </citation>
    <scope>NUCLEOTIDE SEQUENCE [LARGE SCALE GENOMIC DNA]</scope>
    <source>
        <strain evidence="9 10">DSM 45015</strain>
    </source>
</reference>
<dbReference type="CDD" id="cd19543">
    <property type="entry name" value="DCL_NRPS"/>
    <property type="match status" value="2"/>
</dbReference>
<dbReference type="CDD" id="cd19531">
    <property type="entry name" value="LCL_NRPS-like"/>
    <property type="match status" value="1"/>
</dbReference>
<dbReference type="Pfam" id="PF00550">
    <property type="entry name" value="PP-binding"/>
    <property type="match status" value="4"/>
</dbReference>
<evidence type="ECO:0000256" key="3">
    <source>
        <dbReference type="ARBA" id="ARBA00022450"/>
    </source>
</evidence>
<protein>
    <submittedName>
        <fullName evidence="9">Non-ribosomal peptide synthase protein (TIGR01720 family)/amino acid adenylation domain-containing protein</fullName>
    </submittedName>
</protein>
<dbReference type="InterPro" id="IPR009081">
    <property type="entry name" value="PP-bd_ACP"/>
</dbReference>
<dbReference type="SUPFAM" id="SSF52777">
    <property type="entry name" value="CoA-dependent acyltransferases"/>
    <property type="match status" value="10"/>
</dbReference>
<keyword evidence="10" id="KW-1185">Reference proteome</keyword>
<evidence type="ECO:0000256" key="5">
    <source>
        <dbReference type="ARBA" id="ARBA00022737"/>
    </source>
</evidence>
<organism evidence="9 10">
    <name type="scientific">Haloactinospora alba</name>
    <dbReference type="NCBI Taxonomy" id="405555"/>
    <lineage>
        <taxon>Bacteria</taxon>
        <taxon>Bacillati</taxon>
        <taxon>Actinomycetota</taxon>
        <taxon>Actinomycetes</taxon>
        <taxon>Streptosporangiales</taxon>
        <taxon>Nocardiopsidaceae</taxon>
        <taxon>Haloactinospora</taxon>
    </lineage>
</organism>
<accession>A0A543N7I0</accession>
<dbReference type="OrthoDB" id="3802848at2"/>
<dbReference type="InterPro" id="IPR023213">
    <property type="entry name" value="CAT-like_dom_sf"/>
</dbReference>
<gene>
    <name evidence="9" type="ORF">FHX37_4519</name>
</gene>
<dbReference type="NCBIfam" id="NF003417">
    <property type="entry name" value="PRK04813.1"/>
    <property type="match status" value="4"/>
</dbReference>
<dbReference type="GO" id="GO:0043041">
    <property type="term" value="P:amino acid activation for nonribosomal peptide biosynthetic process"/>
    <property type="evidence" value="ECO:0007669"/>
    <property type="project" value="TreeGrafter"/>
</dbReference>
<feature type="domain" description="Carrier" evidence="8">
    <location>
        <begin position="523"/>
        <end position="598"/>
    </location>
</feature>
<keyword evidence="6" id="KW-0045">Antibiotic biosynthesis</keyword>